<sequence>MGQFGQLYAVGVRLQVNEIDGGSGIRLPRCFSFVRPSRSRKNEREREVKSGRQRGFPHPGLRSARPSRATPSAEPPGGVVALSAARRPSSSEPKPQFFLLFATQIVIRFACGLKYFLGLLENSSISYQIGIRALFLEPSAAEIQKFQQGNFCRKRNSRQPWERRWPEGKLKLWREKSVS</sequence>
<organism evidence="2 3">
    <name type="scientific">Dendrobium catenatum</name>
    <dbReference type="NCBI Taxonomy" id="906689"/>
    <lineage>
        <taxon>Eukaryota</taxon>
        <taxon>Viridiplantae</taxon>
        <taxon>Streptophyta</taxon>
        <taxon>Embryophyta</taxon>
        <taxon>Tracheophyta</taxon>
        <taxon>Spermatophyta</taxon>
        <taxon>Magnoliopsida</taxon>
        <taxon>Liliopsida</taxon>
        <taxon>Asparagales</taxon>
        <taxon>Orchidaceae</taxon>
        <taxon>Epidendroideae</taxon>
        <taxon>Malaxideae</taxon>
        <taxon>Dendrobiinae</taxon>
        <taxon>Dendrobium</taxon>
    </lineage>
</organism>
<dbReference type="AlphaFoldDB" id="A0A2I0XH18"/>
<dbReference type="Proteomes" id="UP000233837">
    <property type="component" value="Unassembled WGS sequence"/>
</dbReference>
<keyword evidence="3" id="KW-1185">Reference proteome</keyword>
<accession>A0A2I0XH18</accession>
<evidence type="ECO:0000313" key="2">
    <source>
        <dbReference type="EMBL" id="PKU87211.1"/>
    </source>
</evidence>
<reference evidence="2 3" key="1">
    <citation type="journal article" date="2016" name="Sci. Rep.">
        <title>The Dendrobium catenatum Lindl. genome sequence provides insights into polysaccharide synthase, floral development and adaptive evolution.</title>
        <authorList>
            <person name="Zhang G.Q."/>
            <person name="Xu Q."/>
            <person name="Bian C."/>
            <person name="Tsai W.C."/>
            <person name="Yeh C.M."/>
            <person name="Liu K.W."/>
            <person name="Yoshida K."/>
            <person name="Zhang L.S."/>
            <person name="Chang S.B."/>
            <person name="Chen F."/>
            <person name="Shi Y."/>
            <person name="Su Y.Y."/>
            <person name="Zhang Y.Q."/>
            <person name="Chen L.J."/>
            <person name="Yin Y."/>
            <person name="Lin M."/>
            <person name="Huang H."/>
            <person name="Deng H."/>
            <person name="Wang Z.W."/>
            <person name="Zhu S.L."/>
            <person name="Zhao X."/>
            <person name="Deng C."/>
            <person name="Niu S.C."/>
            <person name="Huang J."/>
            <person name="Wang M."/>
            <person name="Liu G.H."/>
            <person name="Yang H.J."/>
            <person name="Xiao X.J."/>
            <person name="Hsiao Y.Y."/>
            <person name="Wu W.L."/>
            <person name="Chen Y.Y."/>
            <person name="Mitsuda N."/>
            <person name="Ohme-Takagi M."/>
            <person name="Luo Y.B."/>
            <person name="Van de Peer Y."/>
            <person name="Liu Z.J."/>
        </authorList>
    </citation>
    <scope>NUCLEOTIDE SEQUENCE [LARGE SCALE GENOMIC DNA]</scope>
    <source>
        <tissue evidence="2">The whole plant</tissue>
    </source>
</reference>
<feature type="compositionally biased region" description="Basic and acidic residues" evidence="1">
    <location>
        <begin position="41"/>
        <end position="50"/>
    </location>
</feature>
<evidence type="ECO:0000256" key="1">
    <source>
        <dbReference type="SAM" id="MobiDB-lite"/>
    </source>
</evidence>
<evidence type="ECO:0000313" key="3">
    <source>
        <dbReference type="Proteomes" id="UP000233837"/>
    </source>
</evidence>
<reference evidence="2 3" key="2">
    <citation type="journal article" date="2017" name="Nature">
        <title>The Apostasia genome and the evolution of orchids.</title>
        <authorList>
            <person name="Zhang G.Q."/>
            <person name="Liu K.W."/>
            <person name="Li Z."/>
            <person name="Lohaus R."/>
            <person name="Hsiao Y.Y."/>
            <person name="Niu S.C."/>
            <person name="Wang J.Y."/>
            <person name="Lin Y.C."/>
            <person name="Xu Q."/>
            <person name="Chen L.J."/>
            <person name="Yoshida K."/>
            <person name="Fujiwara S."/>
            <person name="Wang Z.W."/>
            <person name="Zhang Y.Q."/>
            <person name="Mitsuda N."/>
            <person name="Wang M."/>
            <person name="Liu G.H."/>
            <person name="Pecoraro L."/>
            <person name="Huang H.X."/>
            <person name="Xiao X.J."/>
            <person name="Lin M."/>
            <person name="Wu X.Y."/>
            <person name="Wu W.L."/>
            <person name="Chen Y.Y."/>
            <person name="Chang S.B."/>
            <person name="Sakamoto S."/>
            <person name="Ohme-Takagi M."/>
            <person name="Yagi M."/>
            <person name="Zeng S.J."/>
            <person name="Shen C.Y."/>
            <person name="Yeh C.M."/>
            <person name="Luo Y.B."/>
            <person name="Tsai W.C."/>
            <person name="Van de Peer Y."/>
            <person name="Liu Z.J."/>
        </authorList>
    </citation>
    <scope>NUCLEOTIDE SEQUENCE [LARGE SCALE GENOMIC DNA]</scope>
    <source>
        <tissue evidence="2">The whole plant</tissue>
    </source>
</reference>
<gene>
    <name evidence="2" type="ORF">MA16_Dca009359</name>
</gene>
<protein>
    <submittedName>
        <fullName evidence="2">Uncharacterized protein</fullName>
    </submittedName>
</protein>
<feature type="region of interest" description="Disordered" evidence="1">
    <location>
        <begin position="41"/>
        <end position="86"/>
    </location>
</feature>
<dbReference type="EMBL" id="KZ501892">
    <property type="protein sequence ID" value="PKU87211.1"/>
    <property type="molecule type" value="Genomic_DNA"/>
</dbReference>
<proteinExistence type="predicted"/>
<name>A0A2I0XH18_9ASPA</name>